<dbReference type="RefSeq" id="WP_104002955.1">
    <property type="nucleotide sequence ID" value="NZ_FNVQ01000001.1"/>
</dbReference>
<evidence type="ECO:0000259" key="1">
    <source>
        <dbReference type="Pfam" id="PF12680"/>
    </source>
</evidence>
<reference evidence="2 3" key="1">
    <citation type="submission" date="2016-10" db="EMBL/GenBank/DDBJ databases">
        <authorList>
            <person name="de Groot N.N."/>
        </authorList>
    </citation>
    <scope>NUCLEOTIDE SEQUENCE [LARGE SCALE GENOMIC DNA]</scope>
    <source>
        <strain evidence="2 3">DSM 22012</strain>
    </source>
</reference>
<sequence>MSDAQQTLNLYCQAFEQLAPQNIDRLETLVSPDVHFRDPFNDVNGWGAMRAVLVDMFEHCENPRFTITERLADDQHAYLRWIFTAKIPLLGEFYIDGVSRLSFEAGGRITEHLDYWDSSPLYLRLPLVGWLLRRVKKRISAGA</sequence>
<accession>A0A1H5ZEN2</accession>
<dbReference type="Pfam" id="PF12680">
    <property type="entry name" value="SnoaL_2"/>
    <property type="match status" value="1"/>
</dbReference>
<protein>
    <submittedName>
        <fullName evidence="2">SnoaL-like domain-containing protein</fullName>
    </submittedName>
</protein>
<dbReference type="Proteomes" id="UP000236745">
    <property type="component" value="Unassembled WGS sequence"/>
</dbReference>
<evidence type="ECO:0000313" key="3">
    <source>
        <dbReference type="Proteomes" id="UP000236745"/>
    </source>
</evidence>
<evidence type="ECO:0000313" key="2">
    <source>
        <dbReference type="EMBL" id="SEG34087.1"/>
    </source>
</evidence>
<keyword evidence="3" id="KW-1185">Reference proteome</keyword>
<dbReference type="OrthoDB" id="1115105at2"/>
<proteinExistence type="predicted"/>
<gene>
    <name evidence="2" type="ORF">SAMN05444390_1012112</name>
</gene>
<dbReference type="InterPro" id="IPR037401">
    <property type="entry name" value="SnoaL-like"/>
</dbReference>
<dbReference type="EMBL" id="FNVQ01000001">
    <property type="protein sequence ID" value="SEG34087.1"/>
    <property type="molecule type" value="Genomic_DNA"/>
</dbReference>
<name>A0A1H5ZEN2_9GAMM</name>
<dbReference type="AlphaFoldDB" id="A0A1H5ZEN2"/>
<feature type="domain" description="SnoaL-like" evidence="1">
    <location>
        <begin position="15"/>
        <end position="112"/>
    </location>
</feature>
<dbReference type="InterPro" id="IPR032710">
    <property type="entry name" value="NTF2-like_dom_sf"/>
</dbReference>
<dbReference type="SUPFAM" id="SSF54427">
    <property type="entry name" value="NTF2-like"/>
    <property type="match status" value="1"/>
</dbReference>
<organism evidence="2 3">
    <name type="scientific">Marinobacterium lutimaris</name>
    <dbReference type="NCBI Taxonomy" id="568106"/>
    <lineage>
        <taxon>Bacteria</taxon>
        <taxon>Pseudomonadati</taxon>
        <taxon>Pseudomonadota</taxon>
        <taxon>Gammaproteobacteria</taxon>
        <taxon>Oceanospirillales</taxon>
        <taxon>Oceanospirillaceae</taxon>
        <taxon>Marinobacterium</taxon>
    </lineage>
</organism>
<dbReference type="Gene3D" id="3.10.450.50">
    <property type="match status" value="1"/>
</dbReference>